<evidence type="ECO:0000313" key="1">
    <source>
        <dbReference type="EMBL" id="MDP9800967.1"/>
    </source>
</evidence>
<sequence length="430" mass="43986">MKNETFTVADAAQLADAIAAGAQNIVIEGTIAGSPSITLPEGATLSGGELKFTGKGVRLTKDNTLRDITISTVDYEVAVYNSSEVADAGTLRLENVTTDGQVYIAAEGATKKIRLETDGVFVRTADVRSRIDQPHGYGVDVLQGAFTAWNRQADSDSEFTATLKGISAGTKDAPVRGSGVFVAGYADREGKLTGGAFRADLLETGDVYSDGGIAPGTPDKITGGVFVVSGAIVDRVENNGAVTTYGQNDMVLDLWGDTPEWIANAPITSYGASGIGFVNFGNMGHLEVNAPIVTNGGGARGFNVYDGTMESAVFDSITTTGDGAIGIQVSKPMGTITVKGDVATTGGEGTSLVKGVQMTLKAIGVSIKPGADVAGIDIAGTVRTKGANLNSFEILEGAKVGTLKVGAVEADGEGSKRVEITGEVAEGGIE</sequence>
<proteinExistence type="predicted"/>
<evidence type="ECO:0000313" key="2">
    <source>
        <dbReference type="Proteomes" id="UP001235966"/>
    </source>
</evidence>
<accession>A0ABT9NB86</accession>
<organism evidence="1 2">
    <name type="scientific">Arcanobacterium wilhelmae</name>
    <dbReference type="NCBI Taxonomy" id="1803177"/>
    <lineage>
        <taxon>Bacteria</taxon>
        <taxon>Bacillati</taxon>
        <taxon>Actinomycetota</taxon>
        <taxon>Actinomycetes</taxon>
        <taxon>Actinomycetales</taxon>
        <taxon>Actinomycetaceae</taxon>
        <taxon>Arcanobacterium</taxon>
    </lineage>
</organism>
<keyword evidence="2" id="KW-1185">Reference proteome</keyword>
<protein>
    <submittedName>
        <fullName evidence="1">Uncharacterized protein</fullName>
    </submittedName>
</protein>
<gene>
    <name evidence="1" type="ORF">J2S49_001043</name>
</gene>
<comment type="caution">
    <text evidence="1">The sequence shown here is derived from an EMBL/GenBank/DDBJ whole genome shotgun (WGS) entry which is preliminary data.</text>
</comment>
<dbReference type="EMBL" id="JAUSQW010000001">
    <property type="protein sequence ID" value="MDP9800967.1"/>
    <property type="molecule type" value="Genomic_DNA"/>
</dbReference>
<reference evidence="1 2" key="1">
    <citation type="submission" date="2023-07" db="EMBL/GenBank/DDBJ databases">
        <title>Sequencing the genomes of 1000 actinobacteria strains.</title>
        <authorList>
            <person name="Klenk H.-P."/>
        </authorList>
    </citation>
    <scope>NUCLEOTIDE SEQUENCE [LARGE SCALE GENOMIC DNA]</scope>
    <source>
        <strain evidence="1 2">DSM 102162</strain>
    </source>
</reference>
<dbReference type="RefSeq" id="WP_278058541.1">
    <property type="nucleotide sequence ID" value="NZ_CP121247.1"/>
</dbReference>
<name>A0ABT9NB86_9ACTO</name>
<dbReference type="Proteomes" id="UP001235966">
    <property type="component" value="Unassembled WGS sequence"/>
</dbReference>